<proteinExistence type="predicted"/>
<dbReference type="AlphaFoldDB" id="A0ABD5P3F6"/>
<comment type="caution">
    <text evidence="1">The sequence shown here is derived from an EMBL/GenBank/DDBJ whole genome shotgun (WGS) entry which is preliminary data.</text>
</comment>
<dbReference type="Proteomes" id="UP001595821">
    <property type="component" value="Unassembled WGS sequence"/>
</dbReference>
<dbReference type="EMBL" id="JBHSDJ010000126">
    <property type="protein sequence ID" value="MFC4248645.1"/>
    <property type="molecule type" value="Genomic_DNA"/>
</dbReference>
<evidence type="ECO:0008006" key="3">
    <source>
        <dbReference type="Google" id="ProtNLM"/>
    </source>
</evidence>
<organism evidence="1 2">
    <name type="scientific">Natribaculum luteum</name>
    <dbReference type="NCBI Taxonomy" id="1586232"/>
    <lineage>
        <taxon>Archaea</taxon>
        <taxon>Methanobacteriati</taxon>
        <taxon>Methanobacteriota</taxon>
        <taxon>Stenosarchaea group</taxon>
        <taxon>Halobacteria</taxon>
        <taxon>Halobacteriales</taxon>
        <taxon>Natrialbaceae</taxon>
        <taxon>Natribaculum</taxon>
    </lineage>
</organism>
<gene>
    <name evidence="1" type="ORF">ACFOZ7_17230</name>
</gene>
<accession>A0ABD5P3F6</accession>
<sequence length="121" mass="13148">MDESSTLESASLTEQLVLLGLVELNHRGRTPAQPHELRKTCCTQLPSDGDGVVGSVSEADVMRSLYQLEANDLVAEETPDTTSPTGKGRPYYSLAIETESILEAVDDQSPLEDVVDELRES</sequence>
<name>A0ABD5P3F6_9EURY</name>
<reference evidence="1 2" key="1">
    <citation type="journal article" date="2014" name="Int. J. Syst. Evol. Microbiol.">
        <title>Complete genome sequence of Corynebacterium casei LMG S-19264T (=DSM 44701T), isolated from a smear-ripened cheese.</title>
        <authorList>
            <consortium name="US DOE Joint Genome Institute (JGI-PGF)"/>
            <person name="Walter F."/>
            <person name="Albersmeier A."/>
            <person name="Kalinowski J."/>
            <person name="Ruckert C."/>
        </authorList>
    </citation>
    <scope>NUCLEOTIDE SEQUENCE [LARGE SCALE GENOMIC DNA]</scope>
    <source>
        <strain evidence="1 2">IBRC-M 10912</strain>
    </source>
</reference>
<protein>
    <recommendedName>
        <fullName evidence="3">Transcriptional regulator</fullName>
    </recommendedName>
</protein>
<evidence type="ECO:0000313" key="1">
    <source>
        <dbReference type="EMBL" id="MFC4248645.1"/>
    </source>
</evidence>
<evidence type="ECO:0000313" key="2">
    <source>
        <dbReference type="Proteomes" id="UP001595821"/>
    </source>
</evidence>
<dbReference type="GeneID" id="71854172"/>
<dbReference type="RefSeq" id="WP_246966264.1">
    <property type="nucleotide sequence ID" value="NZ_CP095397.1"/>
</dbReference>